<dbReference type="GO" id="GO:0034702">
    <property type="term" value="C:monoatomic ion channel complex"/>
    <property type="evidence" value="ECO:0007669"/>
    <property type="project" value="UniProtKB-KW"/>
</dbReference>
<keyword evidence="8" id="KW-0851">Voltage-gated channel</keyword>
<feature type="compositionally biased region" description="Low complexity" evidence="15">
    <location>
        <begin position="865"/>
        <end position="883"/>
    </location>
</feature>
<dbReference type="Gene3D" id="2.60.120.10">
    <property type="entry name" value="Jelly Rolls"/>
    <property type="match status" value="1"/>
</dbReference>
<evidence type="ECO:0000256" key="8">
    <source>
        <dbReference type="ARBA" id="ARBA00022882"/>
    </source>
</evidence>
<evidence type="ECO:0000256" key="9">
    <source>
        <dbReference type="ARBA" id="ARBA00022958"/>
    </source>
</evidence>
<dbReference type="SUPFAM" id="SSF51206">
    <property type="entry name" value="cAMP-binding domain-like"/>
    <property type="match status" value="1"/>
</dbReference>
<dbReference type="Gene3D" id="1.10.287.630">
    <property type="entry name" value="Helix hairpin bin"/>
    <property type="match status" value="1"/>
</dbReference>
<dbReference type="GO" id="GO:0006952">
    <property type="term" value="P:defense response"/>
    <property type="evidence" value="ECO:0007669"/>
    <property type="project" value="UniProtKB-KW"/>
</dbReference>
<sequence>MLQQLSWLVPASCTTRLTKTNSEAELPSHLQGDSAEGNNEDVLDAECHGDAYLPVLLARELYVDDDKLWEHFTRGDRGRMTPMRRTLVNAKMDDKMEAHSQHRSDADVDVEAPPEQDEPIVRNSRCVIDPFSRGAYIWGCITSVTDATYTAFLVPISVAFHFDLLEFSWYNAVNIFFGLIYILDVAYNFQTAFIVVHNLRRSIVRGRVLIAEYYMRYSTFWPDLLASLPIIAEVTVLGIPRQGGGLAVHIVLLLRMFRMWRVIKLVERLIFVSMLGRYSQVLMRVLSVGHLFLLNVVYATVVLINVLACFWYYVATLEGLENSWLTYVGNHGQDLSGESRPRQWVAAVYYVTATITTVGYGDVTANTAVEQLVACFIMLLGIIFFGFVISTSQELMKHLSKEASKLGKLRKKLQTVEIWTRRRHVSVRLRRRIRSYYAEVWVRHDDLRDDSFFAELPAALRTDIAHELAKPLLAQSDVFSCLTVSAQRVLAARLRPLAVPAGHNVTQEGDSATVIWLLQEGEVLSMRRTKPMELVAAPAIIGEGAILHDVLPECRTRPETLRAVAHCTLWSLTLHDLGHVFVVCPQLRHDLLEAYLKRLERVRGSHGRKLTGDWMRMHDRVRTYMENRTSKDAPGSGASSSGDTETLSDCERVPQGANREAGEGKNDRSGGAGLSRRLGGTSSQAVRRARSCSLSRDAMAGHQSGTSMLHTPPFFIALVFTFFLVVTLTFEKGLNVFKRYLERRKKVGLLAAMDGMKNELMLLGFATLLLLSFEQDIQRICVPATAYDGKAWLDHVHGCACCLQNTAYVSECYLKSRGCCGGEYLDSCCANVDTGEVCTEVEPSIAPGVAYTVNFTDTCAPAQAPTGSPVGSPGRPGAPASGRHLLAPGHSPRSELGGVDAMHCVGRVEVSSQHCSLEENKRPAIGEAALHQVHIFIFVMALAHILTGIGLIVISSLRMRRWRLWTEQDDPHAHSALVRTKMAEHARQLELAKRGAPGEQAAAAAALPADGHTGVAAPRAALRPALKSADMAEEAKEAEPKAEVHPALGSRDMARQAALARRLTSRRLLLRENGTPCGRWRGRPERIMRPVLGRLAELFWCVVRQFRCDIVRREEFHLMRASWYFTHRLDATVPFDFMEYMLLSMEDDYSHMVGLGLVMWVFLVCFIVLSAAIGWCVWVFTIVSGVLLFIINTKLVWIVRYTTRGGRVHTLKPGLFWLGRPWLFRPVIKFLVFFVSFVFTNTIYFAVIFGPHSCFFSRTGFQGPQVLPWWLTLCVNVIYLLVLSTTTLPLYSLVVQMGSDFKGGLLPPDIRARLEAAAAEREQERAARKNKTSPAAGG</sequence>
<name>A0AAW1QUL9_9CHLO</name>
<keyword evidence="11" id="KW-0406">Ion transport</keyword>
<feature type="domain" description="Cyclic nucleotide-binding" evidence="17">
    <location>
        <begin position="478"/>
        <end position="598"/>
    </location>
</feature>
<evidence type="ECO:0000256" key="15">
    <source>
        <dbReference type="SAM" id="MobiDB-lite"/>
    </source>
</evidence>
<feature type="compositionally biased region" description="Basic and acidic residues" evidence="15">
    <location>
        <begin position="1318"/>
        <end position="1327"/>
    </location>
</feature>
<dbReference type="GO" id="GO:0042391">
    <property type="term" value="P:regulation of membrane potential"/>
    <property type="evidence" value="ECO:0007669"/>
    <property type="project" value="TreeGrafter"/>
</dbReference>
<evidence type="ECO:0000256" key="4">
    <source>
        <dbReference type="ARBA" id="ARBA00022538"/>
    </source>
</evidence>
<dbReference type="PANTHER" id="PTHR10217:SF435">
    <property type="entry name" value="POTASSIUM VOLTAGE-GATED CHANNEL PROTEIN EAG"/>
    <property type="match status" value="1"/>
</dbReference>
<dbReference type="InterPro" id="IPR000595">
    <property type="entry name" value="cNMP-bd_dom"/>
</dbReference>
<dbReference type="InterPro" id="IPR005821">
    <property type="entry name" value="Ion_trans_dom"/>
</dbReference>
<feature type="transmembrane region" description="Helical" evidence="16">
    <location>
        <begin position="714"/>
        <end position="734"/>
    </location>
</feature>
<dbReference type="Gene3D" id="1.10.287.70">
    <property type="match status" value="1"/>
</dbReference>
<evidence type="ECO:0000256" key="12">
    <source>
        <dbReference type="ARBA" id="ARBA00023136"/>
    </source>
</evidence>
<feature type="transmembrane region" description="Helical" evidence="16">
    <location>
        <begin position="933"/>
        <end position="954"/>
    </location>
</feature>
<proteinExistence type="inferred from homology"/>
<feature type="region of interest" description="Disordered" evidence="15">
    <location>
        <begin position="626"/>
        <end position="686"/>
    </location>
</feature>
<dbReference type="InterPro" id="IPR050818">
    <property type="entry name" value="KCNH_animal-type"/>
</dbReference>
<keyword evidence="3" id="KW-0813">Transport</keyword>
<dbReference type="SMART" id="SM00100">
    <property type="entry name" value="cNMP"/>
    <property type="match status" value="1"/>
</dbReference>
<keyword evidence="19" id="KW-1185">Reference proteome</keyword>
<keyword evidence="10 16" id="KW-1133">Transmembrane helix</keyword>
<feature type="transmembrane region" description="Helical" evidence="16">
    <location>
        <begin position="1178"/>
        <end position="1199"/>
    </location>
</feature>
<evidence type="ECO:0000256" key="14">
    <source>
        <dbReference type="ARBA" id="ARBA00023303"/>
    </source>
</evidence>
<keyword evidence="4" id="KW-0633">Potassium transport</keyword>
<dbReference type="InterPro" id="IPR014710">
    <property type="entry name" value="RmlC-like_jellyroll"/>
</dbReference>
<feature type="region of interest" description="Disordered" evidence="15">
    <location>
        <begin position="864"/>
        <end position="889"/>
    </location>
</feature>
<feature type="transmembrane region" description="Helical" evidence="16">
    <location>
        <begin position="1152"/>
        <end position="1172"/>
    </location>
</feature>
<keyword evidence="5 16" id="KW-0812">Transmembrane</keyword>
<feature type="transmembrane region" description="Helical" evidence="16">
    <location>
        <begin position="281"/>
        <end position="314"/>
    </location>
</feature>
<evidence type="ECO:0000256" key="11">
    <source>
        <dbReference type="ARBA" id="ARBA00023065"/>
    </source>
</evidence>
<dbReference type="PRINTS" id="PR01463">
    <property type="entry name" value="EAGCHANLFMLY"/>
</dbReference>
<evidence type="ECO:0000256" key="16">
    <source>
        <dbReference type="SAM" id="Phobius"/>
    </source>
</evidence>
<keyword evidence="7" id="KW-0631">Potassium channel</keyword>
<feature type="region of interest" description="Disordered" evidence="15">
    <location>
        <begin position="1318"/>
        <end position="1338"/>
    </location>
</feature>
<evidence type="ECO:0000256" key="2">
    <source>
        <dbReference type="ARBA" id="ARBA00006574"/>
    </source>
</evidence>
<dbReference type="SUPFAM" id="SSF81324">
    <property type="entry name" value="Voltage-gated potassium channels"/>
    <property type="match status" value="1"/>
</dbReference>
<evidence type="ECO:0000259" key="17">
    <source>
        <dbReference type="PROSITE" id="PS50042"/>
    </source>
</evidence>
<dbReference type="InterPro" id="IPR004326">
    <property type="entry name" value="Mlo"/>
</dbReference>
<dbReference type="PROSITE" id="PS50042">
    <property type="entry name" value="CNMP_BINDING_3"/>
    <property type="match status" value="1"/>
</dbReference>
<dbReference type="GO" id="GO:0005249">
    <property type="term" value="F:voltage-gated potassium channel activity"/>
    <property type="evidence" value="ECO:0007669"/>
    <property type="project" value="InterPro"/>
</dbReference>
<comment type="caution">
    <text evidence="18">The sequence shown here is derived from an EMBL/GenBank/DDBJ whole genome shotgun (WGS) entry which is preliminary data.</text>
</comment>
<keyword evidence="13" id="KW-0568">Pathogenesis-related protein</keyword>
<reference evidence="18 19" key="1">
    <citation type="journal article" date="2024" name="Nat. Commun.">
        <title>Phylogenomics reveals the evolutionary origins of lichenization in chlorophyte algae.</title>
        <authorList>
            <person name="Puginier C."/>
            <person name="Libourel C."/>
            <person name="Otte J."/>
            <person name="Skaloud P."/>
            <person name="Haon M."/>
            <person name="Grisel S."/>
            <person name="Petersen M."/>
            <person name="Berrin J.G."/>
            <person name="Delaux P.M."/>
            <person name="Dal Grande F."/>
            <person name="Keller J."/>
        </authorList>
    </citation>
    <scope>NUCLEOTIDE SEQUENCE [LARGE SCALE GENOMIC DNA]</scope>
    <source>
        <strain evidence="18 19">SAG 245.80</strain>
    </source>
</reference>
<dbReference type="CDD" id="cd00038">
    <property type="entry name" value="CAP_ED"/>
    <property type="match status" value="1"/>
</dbReference>
<keyword evidence="12 16" id="KW-0472">Membrane</keyword>
<dbReference type="GO" id="GO:0005886">
    <property type="term" value="C:plasma membrane"/>
    <property type="evidence" value="ECO:0007669"/>
    <property type="project" value="TreeGrafter"/>
</dbReference>
<accession>A0AAW1QUL9</accession>
<feature type="transmembrane region" description="Helical" evidence="16">
    <location>
        <begin position="172"/>
        <end position="196"/>
    </location>
</feature>
<dbReference type="Pfam" id="PF03094">
    <property type="entry name" value="Mlo"/>
    <property type="match status" value="3"/>
</dbReference>
<feature type="transmembrane region" description="Helical" evidence="16">
    <location>
        <begin position="1230"/>
        <end position="1249"/>
    </location>
</feature>
<evidence type="ECO:0000256" key="1">
    <source>
        <dbReference type="ARBA" id="ARBA00004141"/>
    </source>
</evidence>
<evidence type="ECO:0000256" key="6">
    <source>
        <dbReference type="ARBA" id="ARBA00022821"/>
    </source>
</evidence>
<evidence type="ECO:0000256" key="7">
    <source>
        <dbReference type="ARBA" id="ARBA00022826"/>
    </source>
</evidence>
<comment type="similarity">
    <text evidence="2">Belongs to the MLO family.</text>
</comment>
<feature type="transmembrane region" description="Helical" evidence="16">
    <location>
        <begin position="135"/>
        <end position="160"/>
    </location>
</feature>
<evidence type="ECO:0000256" key="10">
    <source>
        <dbReference type="ARBA" id="ARBA00022989"/>
    </source>
</evidence>
<dbReference type="InterPro" id="IPR018490">
    <property type="entry name" value="cNMP-bd_dom_sf"/>
</dbReference>
<gene>
    <name evidence="18" type="ORF">WJX81_002106</name>
</gene>
<feature type="transmembrane region" description="Helical" evidence="16">
    <location>
        <begin position="372"/>
        <end position="390"/>
    </location>
</feature>
<protein>
    <recommendedName>
        <fullName evidence="17">Cyclic nucleotide-binding domain-containing protein</fullName>
    </recommendedName>
</protein>
<feature type="compositionally biased region" description="Low complexity" evidence="15">
    <location>
        <begin position="674"/>
        <end position="683"/>
    </location>
</feature>
<dbReference type="EMBL" id="JALJOU010000078">
    <property type="protein sequence ID" value="KAK9824975.1"/>
    <property type="molecule type" value="Genomic_DNA"/>
</dbReference>
<feature type="transmembrane region" description="Helical" evidence="16">
    <location>
        <begin position="1269"/>
        <end position="1294"/>
    </location>
</feature>
<evidence type="ECO:0000313" key="19">
    <source>
        <dbReference type="Proteomes" id="UP001445335"/>
    </source>
</evidence>
<organism evidence="18 19">
    <name type="scientific">Elliptochloris bilobata</name>
    <dbReference type="NCBI Taxonomy" id="381761"/>
    <lineage>
        <taxon>Eukaryota</taxon>
        <taxon>Viridiplantae</taxon>
        <taxon>Chlorophyta</taxon>
        <taxon>core chlorophytes</taxon>
        <taxon>Trebouxiophyceae</taxon>
        <taxon>Trebouxiophyceae incertae sedis</taxon>
        <taxon>Elliptochloris clade</taxon>
        <taxon>Elliptochloris</taxon>
    </lineage>
</organism>
<evidence type="ECO:0000256" key="5">
    <source>
        <dbReference type="ARBA" id="ARBA00022692"/>
    </source>
</evidence>
<comment type="subcellular location">
    <subcellularLocation>
        <location evidence="1">Membrane</location>
        <topology evidence="1">Multi-pass membrane protein</topology>
    </subcellularLocation>
</comment>
<dbReference type="Proteomes" id="UP001445335">
    <property type="component" value="Unassembled WGS sequence"/>
</dbReference>
<keyword evidence="14" id="KW-0407">Ion channel</keyword>
<keyword evidence="6" id="KW-0611">Plant defense</keyword>
<dbReference type="Pfam" id="PF00520">
    <property type="entry name" value="Ion_trans"/>
    <property type="match status" value="1"/>
</dbReference>
<keyword evidence="9" id="KW-0630">Potassium</keyword>
<dbReference type="InterPro" id="IPR003938">
    <property type="entry name" value="K_chnl_volt-dep_EAG/ELK/ERG"/>
</dbReference>
<evidence type="ECO:0000313" key="18">
    <source>
        <dbReference type="EMBL" id="KAK9824975.1"/>
    </source>
</evidence>
<evidence type="ECO:0000256" key="3">
    <source>
        <dbReference type="ARBA" id="ARBA00022448"/>
    </source>
</evidence>
<evidence type="ECO:0000256" key="13">
    <source>
        <dbReference type="ARBA" id="ARBA00023265"/>
    </source>
</evidence>
<dbReference type="PANTHER" id="PTHR10217">
    <property type="entry name" value="VOLTAGE AND LIGAND GATED POTASSIUM CHANNEL"/>
    <property type="match status" value="1"/>
</dbReference>
<feature type="region of interest" description="Disordered" evidence="15">
    <location>
        <begin position="22"/>
        <end position="41"/>
    </location>
</feature>